<keyword evidence="3" id="KW-0677">Repeat</keyword>
<dbReference type="AlphaFoldDB" id="A0A8J4QIR8"/>
<feature type="repeat" description="ANK" evidence="7">
    <location>
        <begin position="361"/>
        <end position="393"/>
    </location>
</feature>
<accession>A0A8J4QIR8</accession>
<comment type="subcellular location">
    <subcellularLocation>
        <location evidence="1">Membrane</location>
        <topology evidence="1">Multi-pass membrane protein</topology>
    </subcellularLocation>
</comment>
<reference evidence="10" key="1">
    <citation type="submission" date="2020-03" db="EMBL/GenBank/DDBJ databases">
        <title>Castanea mollissima Vanexum genome sequencing.</title>
        <authorList>
            <person name="Staton M."/>
        </authorList>
    </citation>
    <scope>NUCLEOTIDE SEQUENCE</scope>
    <source>
        <tissue evidence="10">Leaf</tissue>
    </source>
</reference>
<evidence type="ECO:0000256" key="8">
    <source>
        <dbReference type="SAM" id="Phobius"/>
    </source>
</evidence>
<evidence type="ECO:0000256" key="5">
    <source>
        <dbReference type="ARBA" id="ARBA00023043"/>
    </source>
</evidence>
<evidence type="ECO:0000313" key="10">
    <source>
        <dbReference type="EMBL" id="KAF3952447.1"/>
    </source>
</evidence>
<name>A0A8J4QIR8_9ROSI</name>
<dbReference type="InterPro" id="IPR002110">
    <property type="entry name" value="Ankyrin_rpt"/>
</dbReference>
<keyword evidence="6 8" id="KW-0472">Membrane</keyword>
<evidence type="ECO:0000256" key="7">
    <source>
        <dbReference type="PROSITE-ProRule" id="PRU00023"/>
    </source>
</evidence>
<feature type="repeat" description="ANK" evidence="7">
    <location>
        <begin position="293"/>
        <end position="315"/>
    </location>
</feature>
<proteinExistence type="predicted"/>
<dbReference type="SUPFAM" id="SSF48403">
    <property type="entry name" value="Ankyrin repeat"/>
    <property type="match status" value="2"/>
</dbReference>
<evidence type="ECO:0000256" key="1">
    <source>
        <dbReference type="ARBA" id="ARBA00004141"/>
    </source>
</evidence>
<evidence type="ECO:0000256" key="6">
    <source>
        <dbReference type="ARBA" id="ARBA00023136"/>
    </source>
</evidence>
<dbReference type="OrthoDB" id="10040922at2759"/>
<keyword evidence="11" id="KW-1185">Reference proteome</keyword>
<dbReference type="SMART" id="SM00248">
    <property type="entry name" value="ANK"/>
    <property type="match status" value="8"/>
</dbReference>
<dbReference type="InterPro" id="IPR026961">
    <property type="entry name" value="PGG_dom"/>
</dbReference>
<dbReference type="Gene3D" id="1.25.40.20">
    <property type="entry name" value="Ankyrin repeat-containing domain"/>
    <property type="match status" value="2"/>
</dbReference>
<evidence type="ECO:0000256" key="3">
    <source>
        <dbReference type="ARBA" id="ARBA00022737"/>
    </source>
</evidence>
<feature type="repeat" description="ANK" evidence="7">
    <location>
        <begin position="106"/>
        <end position="138"/>
    </location>
</feature>
<feature type="repeat" description="ANK" evidence="7">
    <location>
        <begin position="327"/>
        <end position="348"/>
    </location>
</feature>
<keyword evidence="4 8" id="KW-1133">Transmembrane helix</keyword>
<organism evidence="10 11">
    <name type="scientific">Castanea mollissima</name>
    <name type="common">Chinese chestnut</name>
    <dbReference type="NCBI Taxonomy" id="60419"/>
    <lineage>
        <taxon>Eukaryota</taxon>
        <taxon>Viridiplantae</taxon>
        <taxon>Streptophyta</taxon>
        <taxon>Embryophyta</taxon>
        <taxon>Tracheophyta</taxon>
        <taxon>Spermatophyta</taxon>
        <taxon>Magnoliopsida</taxon>
        <taxon>eudicotyledons</taxon>
        <taxon>Gunneridae</taxon>
        <taxon>Pentapetalae</taxon>
        <taxon>rosids</taxon>
        <taxon>fabids</taxon>
        <taxon>Fagales</taxon>
        <taxon>Fagaceae</taxon>
        <taxon>Castanea</taxon>
    </lineage>
</organism>
<evidence type="ECO:0000259" key="9">
    <source>
        <dbReference type="Pfam" id="PF13962"/>
    </source>
</evidence>
<comment type="caution">
    <text evidence="10">The sequence shown here is derived from an EMBL/GenBank/DDBJ whole genome shotgun (WGS) entry which is preliminary data.</text>
</comment>
<feature type="domain" description="PGG" evidence="9">
    <location>
        <begin position="509"/>
        <end position="612"/>
    </location>
</feature>
<dbReference type="PANTHER" id="PTHR24186:SF50">
    <property type="entry name" value="ANKYRIN REPEAT-CONTAINING PROTEIN ITN1-LIKE ISOFORM X1"/>
    <property type="match status" value="1"/>
</dbReference>
<dbReference type="Pfam" id="PF12796">
    <property type="entry name" value="Ank_2"/>
    <property type="match status" value="3"/>
</dbReference>
<dbReference type="GO" id="GO:0005886">
    <property type="term" value="C:plasma membrane"/>
    <property type="evidence" value="ECO:0007669"/>
    <property type="project" value="TreeGrafter"/>
</dbReference>
<dbReference type="Pfam" id="PF13962">
    <property type="entry name" value="PGG"/>
    <property type="match status" value="1"/>
</dbReference>
<evidence type="ECO:0000313" key="11">
    <source>
        <dbReference type="Proteomes" id="UP000737018"/>
    </source>
</evidence>
<evidence type="ECO:0000256" key="2">
    <source>
        <dbReference type="ARBA" id="ARBA00022692"/>
    </source>
</evidence>
<feature type="transmembrane region" description="Helical" evidence="8">
    <location>
        <begin position="627"/>
        <end position="647"/>
    </location>
</feature>
<gene>
    <name evidence="10" type="ORF">CMV_021994</name>
</gene>
<feature type="transmembrane region" description="Helical" evidence="8">
    <location>
        <begin position="585"/>
        <end position="607"/>
    </location>
</feature>
<protein>
    <recommendedName>
        <fullName evidence="9">PGG domain-containing protein</fullName>
    </recommendedName>
</protein>
<dbReference type="InterPro" id="IPR036770">
    <property type="entry name" value="Ankyrin_rpt-contain_sf"/>
</dbReference>
<feature type="transmembrane region" description="Helical" evidence="8">
    <location>
        <begin position="555"/>
        <end position="578"/>
    </location>
</feature>
<dbReference type="Proteomes" id="UP000737018">
    <property type="component" value="Unassembled WGS sequence"/>
</dbReference>
<dbReference type="PANTHER" id="PTHR24186">
    <property type="entry name" value="PROTEIN PHOSPHATASE 1 REGULATORY SUBUNIT"/>
    <property type="match status" value="1"/>
</dbReference>
<sequence>MQLVSKLIEVSGDAVMPAPWNSTPPNFPSIKAYSRRKKSIAMDTKLFNAAISGSGIGSMDSNILGQLTARGGSILHVAAKSGKVDLHIMEKVLDSKPSLLYMTNRKGNTALHIAASLGHTEMTQFLVARAKHQDVEVNMELLRMENHERNTALQEAIRNDHCEIVELLIREDPGLTLFTNNAGESPLFLAVDRGFYNIARCILKAVPDCSYGGRNNMNALHAAVIRAHSSKQYISIKEKAVQRNYTLFYINNFLRAAFKLPHPEYERMTGVVFVGELLETKICPSAILEADDFGWIPLHYAAYMGNVQVVELFLEDHNYTAYVKDNEGMCAIHIAAKEGHIDVVRVIILKRPDTCELLDNRDRTALHLAVESGRRNVVKLFLQELAFRDLINEHDSEGNTAFHLAAIKGHYALLMMLADDRRVDRMAINTAGMTTIDIVQSDKRLMSYEKDIIISKLNRDDFLMSLEQMVDKQTTSSEPAEVLRNAGLELDRTKVKQTAEEAVYSHLDVQNIANINLLVATIIATVTFSAAIQVPGGYDSEGVAILSKKEDFRTFMIYDSMAFGFSVLSMFIHFLAAFFTKFTSIAYPIMCVFMLTVLSLLSMFLAFVQGTQAVLAEKSRLATNVNIVTSVLLSFFIPFMYFCWCILTKINK</sequence>
<keyword evidence="5 7" id="KW-0040">ANK repeat</keyword>
<dbReference type="EMBL" id="JRKL02004502">
    <property type="protein sequence ID" value="KAF3952447.1"/>
    <property type="molecule type" value="Genomic_DNA"/>
</dbReference>
<keyword evidence="2 8" id="KW-0812">Transmembrane</keyword>
<evidence type="ECO:0000256" key="4">
    <source>
        <dbReference type="ARBA" id="ARBA00022989"/>
    </source>
</evidence>
<dbReference type="PROSITE" id="PS50297">
    <property type="entry name" value="ANK_REP_REGION"/>
    <property type="match status" value="4"/>
</dbReference>
<dbReference type="PROSITE" id="PS50088">
    <property type="entry name" value="ANK_REPEAT"/>
    <property type="match status" value="4"/>
</dbReference>